<proteinExistence type="predicted"/>
<keyword evidence="4" id="KW-1185">Reference proteome</keyword>
<keyword evidence="1" id="KW-0812">Transmembrane</keyword>
<protein>
    <submittedName>
        <fullName evidence="3">Zf-HC2 domain-containing protein</fullName>
    </submittedName>
</protein>
<evidence type="ECO:0000313" key="4">
    <source>
        <dbReference type="Proteomes" id="UP001623661"/>
    </source>
</evidence>
<dbReference type="Proteomes" id="UP001623661">
    <property type="component" value="Unassembled WGS sequence"/>
</dbReference>
<gene>
    <name evidence="3" type="ORF">ACJDUH_13940</name>
</gene>
<evidence type="ECO:0000313" key="3">
    <source>
        <dbReference type="EMBL" id="MFL0269192.1"/>
    </source>
</evidence>
<keyword evidence="1" id="KW-0472">Membrane</keyword>
<organism evidence="3 4">
    <name type="scientific">Candidatus Clostridium radicumherbarum</name>
    <dbReference type="NCBI Taxonomy" id="3381662"/>
    <lineage>
        <taxon>Bacteria</taxon>
        <taxon>Bacillati</taxon>
        <taxon>Bacillota</taxon>
        <taxon>Clostridia</taxon>
        <taxon>Eubacteriales</taxon>
        <taxon>Clostridiaceae</taxon>
        <taxon>Clostridium</taxon>
    </lineage>
</organism>
<dbReference type="EMBL" id="JBJHZY010000003">
    <property type="protein sequence ID" value="MFL0269192.1"/>
    <property type="molecule type" value="Genomic_DNA"/>
</dbReference>
<comment type="caution">
    <text evidence="3">The sequence shown here is derived from an EMBL/GenBank/DDBJ whole genome shotgun (WGS) entry which is preliminary data.</text>
</comment>
<dbReference type="Pfam" id="PF13490">
    <property type="entry name" value="zf-HC2"/>
    <property type="match status" value="1"/>
</dbReference>
<sequence>MKCFLIRDLLPFYAAGKVSSDTKDAVEKHFQECGECLKLYNSITDCSEEIKVCEEFLVDVKPKPGDREFWRKYYGSLYIRGICLFLVVLIFVIEVIRLIKYFR</sequence>
<dbReference type="RefSeq" id="WP_406765822.1">
    <property type="nucleotide sequence ID" value="NZ_JBJHZY010000003.1"/>
</dbReference>
<evidence type="ECO:0000256" key="1">
    <source>
        <dbReference type="SAM" id="Phobius"/>
    </source>
</evidence>
<feature type="transmembrane region" description="Helical" evidence="1">
    <location>
        <begin position="77"/>
        <end position="99"/>
    </location>
</feature>
<feature type="domain" description="Putative zinc-finger" evidence="2">
    <location>
        <begin position="6"/>
        <end position="36"/>
    </location>
</feature>
<name>A0ABW8TYR4_9CLOT</name>
<keyword evidence="1" id="KW-1133">Transmembrane helix</keyword>
<accession>A0ABW8TYR4</accession>
<evidence type="ECO:0000259" key="2">
    <source>
        <dbReference type="Pfam" id="PF13490"/>
    </source>
</evidence>
<dbReference type="InterPro" id="IPR027383">
    <property type="entry name" value="Znf_put"/>
</dbReference>
<reference evidence="3 4" key="1">
    <citation type="submission" date="2024-11" db="EMBL/GenBank/DDBJ databases">
        <authorList>
            <person name="Heng Y.C."/>
            <person name="Lim A.C.H."/>
            <person name="Lee J.K.Y."/>
            <person name="Kittelmann S."/>
        </authorList>
    </citation>
    <scope>NUCLEOTIDE SEQUENCE [LARGE SCALE GENOMIC DNA]</scope>
    <source>
        <strain evidence="3 4">WILCCON 0202</strain>
    </source>
</reference>